<dbReference type="InterPro" id="IPR002035">
    <property type="entry name" value="VWF_A"/>
</dbReference>
<reference evidence="3" key="2">
    <citation type="journal article" date="2021" name="PeerJ">
        <title>Extensive microbial diversity within the chicken gut microbiome revealed by metagenomics and culture.</title>
        <authorList>
            <person name="Gilroy R."/>
            <person name="Ravi A."/>
            <person name="Getino M."/>
            <person name="Pursley I."/>
            <person name="Horton D.L."/>
            <person name="Alikhan N.F."/>
            <person name="Baker D."/>
            <person name="Gharbi K."/>
            <person name="Hall N."/>
            <person name="Watson M."/>
            <person name="Adriaenssens E.M."/>
            <person name="Foster-Nyarko E."/>
            <person name="Jarju S."/>
            <person name="Secka A."/>
            <person name="Antonio M."/>
            <person name="Oren A."/>
            <person name="Chaudhuri R.R."/>
            <person name="La Ragione R."/>
            <person name="Hildebrand F."/>
            <person name="Pallen M.J."/>
        </authorList>
    </citation>
    <scope>NUCLEOTIDE SEQUENCE</scope>
    <source>
        <strain evidence="3">ChiSjej4B22-8148</strain>
    </source>
</reference>
<dbReference type="SUPFAM" id="SSF53300">
    <property type="entry name" value="vWA-like"/>
    <property type="match status" value="1"/>
</dbReference>
<comment type="caution">
    <text evidence="3">The sequence shown here is derived from an EMBL/GenBank/DDBJ whole genome shotgun (WGS) entry which is preliminary data.</text>
</comment>
<feature type="region of interest" description="Disordered" evidence="1">
    <location>
        <begin position="225"/>
        <end position="408"/>
    </location>
</feature>
<name>A0A9D1D9S5_9FIRM</name>
<evidence type="ECO:0000256" key="1">
    <source>
        <dbReference type="SAM" id="MobiDB-lite"/>
    </source>
</evidence>
<feature type="domain" description="VWFA" evidence="2">
    <location>
        <begin position="31"/>
        <end position="217"/>
    </location>
</feature>
<sequence>MADLGDTLLENEPFMGGIGDMPGQNTNKRVLVLLIVDATTSMRGQSIGQVNYGIQELFSELREYASSNLVNLQLGILSFTNSIRWEMEPKDIQTCYDVVHIDVRPGLTQYGVVYHELQKMLNKKNLLNYSGKQAAPVLIFMTDGAPSDVYQDDLDALKKNGYFALSNRSAILMGEGANDPKAQAAVKEFVSDESMILTAGRYTDIVQSIKLATLHTLKNDFQETGTAKIRMPENEPFGGNRSEPGADPFGGSAPAGEADPFGGSAPAGEGDPFGGSAPAGEADPFGGSVPAGEGDPFGGSVPAGEGDPFGGSAPAGEADPFGGSAPAGEADPFGGSVPAGEADPFGGSAPAGEADPFGGSAPAGEGDPFGGSVPAAEGNPFGDGNSDSEKDSFGGGTLELEDPFAPKG</sequence>
<reference evidence="3" key="1">
    <citation type="submission" date="2020-10" db="EMBL/GenBank/DDBJ databases">
        <authorList>
            <person name="Gilroy R."/>
        </authorList>
    </citation>
    <scope>NUCLEOTIDE SEQUENCE</scope>
    <source>
        <strain evidence="3">ChiSjej4B22-8148</strain>
    </source>
</reference>
<dbReference type="EMBL" id="DVGK01000042">
    <property type="protein sequence ID" value="HIR12943.1"/>
    <property type="molecule type" value="Genomic_DNA"/>
</dbReference>
<dbReference type="AlphaFoldDB" id="A0A9D1D9S5"/>
<protein>
    <recommendedName>
        <fullName evidence="2">VWFA domain-containing protein</fullName>
    </recommendedName>
</protein>
<evidence type="ECO:0000313" key="4">
    <source>
        <dbReference type="Proteomes" id="UP000886757"/>
    </source>
</evidence>
<dbReference type="Gene3D" id="3.40.50.410">
    <property type="entry name" value="von Willebrand factor, type A domain"/>
    <property type="match status" value="1"/>
</dbReference>
<gene>
    <name evidence="3" type="ORF">IAB31_03355</name>
</gene>
<evidence type="ECO:0000313" key="3">
    <source>
        <dbReference type="EMBL" id="HIR12943.1"/>
    </source>
</evidence>
<dbReference type="Proteomes" id="UP000886757">
    <property type="component" value="Unassembled WGS sequence"/>
</dbReference>
<proteinExistence type="predicted"/>
<evidence type="ECO:0000259" key="2">
    <source>
        <dbReference type="PROSITE" id="PS50234"/>
    </source>
</evidence>
<dbReference type="InterPro" id="IPR036465">
    <property type="entry name" value="vWFA_dom_sf"/>
</dbReference>
<accession>A0A9D1D9S5</accession>
<dbReference type="PROSITE" id="PS50234">
    <property type="entry name" value="VWFA"/>
    <property type="match status" value="1"/>
</dbReference>
<organism evidence="3 4">
    <name type="scientific">Candidatus Choladousia intestinavium</name>
    <dbReference type="NCBI Taxonomy" id="2840727"/>
    <lineage>
        <taxon>Bacteria</taxon>
        <taxon>Bacillati</taxon>
        <taxon>Bacillota</taxon>
        <taxon>Clostridia</taxon>
        <taxon>Lachnospirales</taxon>
        <taxon>Lachnospiraceae</taxon>
        <taxon>Lachnospiraceae incertae sedis</taxon>
        <taxon>Candidatus Choladousia</taxon>
    </lineage>
</organism>